<sequence>MEIGLYTFGDLVPHPVTRQRPSGAQRIAEIIAAARLADEVGLDVFGVGEHHRLDFAVSTPAVVLSAIAAQTKNIRLTSAVTVLAASDPVRVFQDFATLDLVSEGRAEIMVGRGAFTEPFPLFGYDLNSYDELFVENYSLLRKLRASERITWRGRFRPALNNAEIAPRPAQDEVPVWIAVGGSPESAARAGALGAPMALAALGGPIAGRKGIVDLYRKSVPKDATGLRVALACHTHVGATSQSARELFYPHYTNYWHHASGGRVPLMSRGQFDHAASPGTALMVGSSSEITERLLFAHEVLGIDRFLAQIDVGSLPFSEVAAVIERLGTQIAPALRRATRAAATAA</sequence>
<evidence type="ECO:0000256" key="1">
    <source>
        <dbReference type="ARBA" id="ARBA00023002"/>
    </source>
</evidence>
<evidence type="ECO:0000313" key="4">
    <source>
        <dbReference type="EMBL" id="MFD2055768.1"/>
    </source>
</evidence>
<reference evidence="5" key="1">
    <citation type="journal article" date="2019" name="Int. J. Syst. Evol. Microbiol.">
        <title>The Global Catalogue of Microorganisms (GCM) 10K type strain sequencing project: providing services to taxonomists for standard genome sequencing and annotation.</title>
        <authorList>
            <consortium name="The Broad Institute Genomics Platform"/>
            <consortium name="The Broad Institute Genome Sequencing Center for Infectious Disease"/>
            <person name="Wu L."/>
            <person name="Ma J."/>
        </authorList>
    </citation>
    <scope>NUCLEOTIDE SEQUENCE [LARGE SCALE GENOMIC DNA]</scope>
    <source>
        <strain evidence="5">CGMCC 1.16226</strain>
    </source>
</reference>
<accession>A0ABW4WI75</accession>
<dbReference type="Proteomes" id="UP001597349">
    <property type="component" value="Unassembled WGS sequence"/>
</dbReference>
<keyword evidence="5" id="KW-1185">Reference proteome</keyword>
<dbReference type="PANTHER" id="PTHR30137">
    <property type="entry name" value="LUCIFERASE-LIKE MONOOXYGENASE"/>
    <property type="match status" value="1"/>
</dbReference>
<dbReference type="InterPro" id="IPR011251">
    <property type="entry name" value="Luciferase-like_dom"/>
</dbReference>
<organism evidence="4 5">
    <name type="scientific">Mesorhizobium calcicola</name>
    <dbReference type="NCBI Taxonomy" id="1300310"/>
    <lineage>
        <taxon>Bacteria</taxon>
        <taxon>Pseudomonadati</taxon>
        <taxon>Pseudomonadota</taxon>
        <taxon>Alphaproteobacteria</taxon>
        <taxon>Hyphomicrobiales</taxon>
        <taxon>Phyllobacteriaceae</taxon>
        <taxon>Mesorhizobium</taxon>
    </lineage>
</organism>
<feature type="domain" description="Luciferase-like" evidence="3">
    <location>
        <begin position="1"/>
        <end position="255"/>
    </location>
</feature>
<evidence type="ECO:0000313" key="5">
    <source>
        <dbReference type="Proteomes" id="UP001597349"/>
    </source>
</evidence>
<dbReference type="RefSeq" id="WP_379022319.1">
    <property type="nucleotide sequence ID" value="NZ_JBHUGY010000034.1"/>
</dbReference>
<dbReference type="EMBL" id="JBHUGY010000034">
    <property type="protein sequence ID" value="MFD2055768.1"/>
    <property type="molecule type" value="Genomic_DNA"/>
</dbReference>
<dbReference type="SUPFAM" id="SSF51679">
    <property type="entry name" value="Bacterial luciferase-like"/>
    <property type="match status" value="1"/>
</dbReference>
<gene>
    <name evidence="4" type="ORF">ACFSQT_22705</name>
</gene>
<protein>
    <submittedName>
        <fullName evidence="4">LLM class flavin-dependent oxidoreductase</fullName>
    </submittedName>
</protein>
<evidence type="ECO:0000256" key="2">
    <source>
        <dbReference type="ARBA" id="ARBA00023033"/>
    </source>
</evidence>
<dbReference type="InterPro" id="IPR036661">
    <property type="entry name" value="Luciferase-like_sf"/>
</dbReference>
<dbReference type="Gene3D" id="3.20.20.30">
    <property type="entry name" value="Luciferase-like domain"/>
    <property type="match status" value="1"/>
</dbReference>
<name>A0ABW4WI75_9HYPH</name>
<proteinExistence type="predicted"/>
<keyword evidence="2" id="KW-0503">Monooxygenase</keyword>
<dbReference type="InterPro" id="IPR050766">
    <property type="entry name" value="Bact_Lucif_Oxidored"/>
</dbReference>
<dbReference type="Pfam" id="PF00296">
    <property type="entry name" value="Bac_luciferase"/>
    <property type="match status" value="1"/>
</dbReference>
<comment type="caution">
    <text evidence="4">The sequence shown here is derived from an EMBL/GenBank/DDBJ whole genome shotgun (WGS) entry which is preliminary data.</text>
</comment>
<dbReference type="PANTHER" id="PTHR30137:SF8">
    <property type="entry name" value="BLR5498 PROTEIN"/>
    <property type="match status" value="1"/>
</dbReference>
<keyword evidence="1" id="KW-0560">Oxidoreductase</keyword>
<evidence type="ECO:0000259" key="3">
    <source>
        <dbReference type="Pfam" id="PF00296"/>
    </source>
</evidence>